<organism evidence="1 2">
    <name type="scientific">Candidatus Nealsonbacteria bacterium CG23_combo_of_CG06-09_8_20_14_all_38_19</name>
    <dbReference type="NCBI Taxonomy" id="1974721"/>
    <lineage>
        <taxon>Bacteria</taxon>
        <taxon>Candidatus Nealsoniibacteriota</taxon>
    </lineage>
</organism>
<comment type="caution">
    <text evidence="1">The sequence shown here is derived from an EMBL/GenBank/DDBJ whole genome shotgun (WGS) entry which is preliminary data.</text>
</comment>
<gene>
    <name evidence="1" type="ORF">COX36_04320</name>
</gene>
<protein>
    <submittedName>
        <fullName evidence="1">Uncharacterized protein</fullName>
    </submittedName>
</protein>
<dbReference type="AlphaFoldDB" id="A0A2G9YVI1"/>
<reference evidence="1 2" key="1">
    <citation type="submission" date="2017-09" db="EMBL/GenBank/DDBJ databases">
        <title>Depth-based differentiation of microbial function through sediment-hosted aquifers and enrichment of novel symbionts in the deep terrestrial subsurface.</title>
        <authorList>
            <person name="Probst A.J."/>
            <person name="Ladd B."/>
            <person name="Jarett J.K."/>
            <person name="Geller-Mcgrath D.E."/>
            <person name="Sieber C.M."/>
            <person name="Emerson J.B."/>
            <person name="Anantharaman K."/>
            <person name="Thomas B.C."/>
            <person name="Malmstrom R."/>
            <person name="Stieglmeier M."/>
            <person name="Klingl A."/>
            <person name="Woyke T."/>
            <person name="Ryan C.M."/>
            <person name="Banfield J.F."/>
        </authorList>
    </citation>
    <scope>NUCLEOTIDE SEQUENCE [LARGE SCALE GENOMIC DNA]</scope>
    <source>
        <strain evidence="1">CG23_combo_of_CG06-09_8_20_14_all_38_19</strain>
    </source>
</reference>
<sequence>MAILRQFFPELRNATYDTSIAEEPLPNGAEGWFAIPRWENLGCSDNYNIALRKVLRTIASKRAFYDWREVQRGPRRLRQSERSVEAFQKLVQEQKGYDILIVPCQFGLRHAGRSVRRARGLMNENEFGLGSFTVGCMILTHPEREVKDEQLHVLCAGDEFSFDAEDYFSLTTHFSFLIGKLGFDGGSWDCNASELFGSASGFLLDAA</sequence>
<evidence type="ECO:0000313" key="2">
    <source>
        <dbReference type="Proteomes" id="UP000230273"/>
    </source>
</evidence>
<dbReference type="EMBL" id="PCRP01000069">
    <property type="protein sequence ID" value="PIP23248.1"/>
    <property type="molecule type" value="Genomic_DNA"/>
</dbReference>
<dbReference type="Proteomes" id="UP000230273">
    <property type="component" value="Unassembled WGS sequence"/>
</dbReference>
<evidence type="ECO:0000313" key="1">
    <source>
        <dbReference type="EMBL" id="PIP23248.1"/>
    </source>
</evidence>
<proteinExistence type="predicted"/>
<name>A0A2G9YVI1_9BACT</name>
<accession>A0A2G9YVI1</accession>